<dbReference type="Pfam" id="PF04228">
    <property type="entry name" value="Zn_peptidase"/>
    <property type="match status" value="1"/>
</dbReference>
<feature type="region of interest" description="Disordered" evidence="5">
    <location>
        <begin position="37"/>
        <end position="101"/>
    </location>
</feature>
<comment type="subcellular location">
    <subcellularLocation>
        <location evidence="1">Membrane</location>
        <topology evidence="1">Single-pass membrane protein</topology>
    </subcellularLocation>
</comment>
<protein>
    <recommendedName>
        <fullName evidence="8">Neutral zinc metallopeptidase</fullName>
    </recommendedName>
</protein>
<evidence type="ECO:0000313" key="6">
    <source>
        <dbReference type="EMBL" id="KAA2263854.1"/>
    </source>
</evidence>
<dbReference type="OrthoDB" id="7950418at2"/>
<keyword evidence="4" id="KW-0472">Membrane</keyword>
<dbReference type="Proteomes" id="UP000323454">
    <property type="component" value="Unassembled WGS sequence"/>
</dbReference>
<accession>A0A5B2XL71</accession>
<dbReference type="GO" id="GO:0016020">
    <property type="term" value="C:membrane"/>
    <property type="evidence" value="ECO:0007669"/>
    <property type="project" value="UniProtKB-SubCell"/>
</dbReference>
<dbReference type="EMBL" id="VUOB01000014">
    <property type="protein sequence ID" value="KAA2263854.1"/>
    <property type="molecule type" value="Genomic_DNA"/>
</dbReference>
<evidence type="ECO:0000313" key="7">
    <source>
        <dbReference type="Proteomes" id="UP000323454"/>
    </source>
</evidence>
<dbReference type="PANTHER" id="PTHR30168:SF0">
    <property type="entry name" value="INNER MEMBRANE PROTEIN"/>
    <property type="match status" value="1"/>
</dbReference>
<sequence>MPARKRSNGPIVAVVLLAVVVVGLGVVGAVASNNRSHRVADSGYNNNYPTYSSTSDTDTTDTTDNTTTAANRTTGRSTTGGRSTGNRTSDTATPPSTQSGPKAVIALGDNPFNTNLAAMQATCTLPPFNNSAAGQDTYYRAALPCLENAWAPVLASVNLPYTPVKLQTITEDVSTPCGTRSATRETAMYCEGVIYMTAPYYSDNEQLGNAGGKYLGVLAHEFGHHLQQLSGILSASGQAAYNAGGWDTNGGLEVSRRRELQASCFAAMFIAAVQNKGSVNGTIAQQAIDDESQRGDWPQYPRRDHGTPDLNNAWVHQGYRTNSTQQCNTWLADSAHVA</sequence>
<reference evidence="6 7" key="2">
    <citation type="submission" date="2019-09" db="EMBL/GenBank/DDBJ databases">
        <authorList>
            <person name="Jin C."/>
        </authorList>
    </citation>
    <scope>NUCLEOTIDE SEQUENCE [LARGE SCALE GENOMIC DNA]</scope>
    <source>
        <strain evidence="6 7">AN110305</strain>
    </source>
</reference>
<gene>
    <name evidence="6" type="ORF">F0L68_09085</name>
</gene>
<evidence type="ECO:0000256" key="2">
    <source>
        <dbReference type="ARBA" id="ARBA00022692"/>
    </source>
</evidence>
<name>A0A5B2XL71_9PSEU</name>
<comment type="caution">
    <text evidence="6">The sequence shown here is derived from an EMBL/GenBank/DDBJ whole genome shotgun (WGS) entry which is preliminary data.</text>
</comment>
<feature type="compositionally biased region" description="Low complexity" evidence="5">
    <location>
        <begin position="52"/>
        <end position="91"/>
    </location>
</feature>
<feature type="region of interest" description="Disordered" evidence="5">
    <location>
        <begin position="289"/>
        <end position="308"/>
    </location>
</feature>
<keyword evidence="3" id="KW-1133">Transmembrane helix</keyword>
<evidence type="ECO:0000256" key="4">
    <source>
        <dbReference type="ARBA" id="ARBA00023136"/>
    </source>
</evidence>
<evidence type="ECO:0000256" key="1">
    <source>
        <dbReference type="ARBA" id="ARBA00004167"/>
    </source>
</evidence>
<dbReference type="AlphaFoldDB" id="A0A5B2XL71"/>
<evidence type="ECO:0000256" key="3">
    <source>
        <dbReference type="ARBA" id="ARBA00022989"/>
    </source>
</evidence>
<dbReference type="PANTHER" id="PTHR30168">
    <property type="entry name" value="PUTATIVE MEMBRANE PROTEIN YPFJ"/>
    <property type="match status" value="1"/>
</dbReference>
<evidence type="ECO:0008006" key="8">
    <source>
        <dbReference type="Google" id="ProtNLM"/>
    </source>
</evidence>
<evidence type="ECO:0000256" key="5">
    <source>
        <dbReference type="SAM" id="MobiDB-lite"/>
    </source>
</evidence>
<keyword evidence="2" id="KW-0812">Transmembrane</keyword>
<organism evidence="6 7">
    <name type="scientific">Solihabitans fulvus</name>
    <dbReference type="NCBI Taxonomy" id="1892852"/>
    <lineage>
        <taxon>Bacteria</taxon>
        <taxon>Bacillati</taxon>
        <taxon>Actinomycetota</taxon>
        <taxon>Actinomycetes</taxon>
        <taxon>Pseudonocardiales</taxon>
        <taxon>Pseudonocardiaceae</taxon>
        <taxon>Solihabitans</taxon>
    </lineage>
</organism>
<reference evidence="6 7" key="1">
    <citation type="submission" date="2019-09" db="EMBL/GenBank/DDBJ databases">
        <title>Goodfellowia gen. nov., a new genus of the Pseudonocardineae related to Actinoalloteichus, containing Goodfellowia coeruleoviolacea gen. nov., comb. nov. gen. nov., comb. nov.</title>
        <authorList>
            <person name="Labeda D."/>
        </authorList>
    </citation>
    <scope>NUCLEOTIDE SEQUENCE [LARGE SCALE GENOMIC DNA]</scope>
    <source>
        <strain evidence="6 7">AN110305</strain>
    </source>
</reference>
<proteinExistence type="predicted"/>
<dbReference type="InterPro" id="IPR007343">
    <property type="entry name" value="Uncharacterised_pept_Zn_put"/>
</dbReference>
<keyword evidence="7" id="KW-1185">Reference proteome</keyword>